<dbReference type="EnsemblMetazoa" id="PPA36335.1">
    <property type="protein sequence ID" value="PPA36335.1"/>
    <property type="gene ID" value="WBGene00274704"/>
</dbReference>
<accession>A0A2A6CX32</accession>
<protein>
    <submittedName>
        <fullName evidence="1">Uncharacterized protein</fullName>
    </submittedName>
</protein>
<reference evidence="1" key="2">
    <citation type="submission" date="2022-06" db="UniProtKB">
        <authorList>
            <consortium name="EnsemblMetazoa"/>
        </authorList>
    </citation>
    <scope>IDENTIFICATION</scope>
    <source>
        <strain evidence="1">PS312</strain>
    </source>
</reference>
<name>A0A2A6CX32_PRIPA</name>
<evidence type="ECO:0000313" key="1">
    <source>
        <dbReference type="EnsemblMetazoa" id="PPA36335.1"/>
    </source>
</evidence>
<evidence type="ECO:0000313" key="2">
    <source>
        <dbReference type="Proteomes" id="UP000005239"/>
    </source>
</evidence>
<gene>
    <name evidence="1" type="primary">WBGene00274704</name>
</gene>
<proteinExistence type="predicted"/>
<accession>A0A8R1UMY9</accession>
<reference evidence="2" key="1">
    <citation type="journal article" date="2008" name="Nat. Genet.">
        <title>The Pristionchus pacificus genome provides a unique perspective on nematode lifestyle and parasitism.</title>
        <authorList>
            <person name="Dieterich C."/>
            <person name="Clifton S.W."/>
            <person name="Schuster L.N."/>
            <person name="Chinwalla A."/>
            <person name="Delehaunty K."/>
            <person name="Dinkelacker I."/>
            <person name="Fulton L."/>
            <person name="Fulton R."/>
            <person name="Godfrey J."/>
            <person name="Minx P."/>
            <person name="Mitreva M."/>
            <person name="Roeseler W."/>
            <person name="Tian H."/>
            <person name="Witte H."/>
            <person name="Yang S.P."/>
            <person name="Wilson R.K."/>
            <person name="Sommer R.J."/>
        </authorList>
    </citation>
    <scope>NUCLEOTIDE SEQUENCE [LARGE SCALE GENOMIC DNA]</scope>
    <source>
        <strain evidence="2">PS312</strain>
    </source>
</reference>
<organism evidence="1 2">
    <name type="scientific">Pristionchus pacificus</name>
    <name type="common">Parasitic nematode worm</name>
    <dbReference type="NCBI Taxonomy" id="54126"/>
    <lineage>
        <taxon>Eukaryota</taxon>
        <taxon>Metazoa</taxon>
        <taxon>Ecdysozoa</taxon>
        <taxon>Nematoda</taxon>
        <taxon>Chromadorea</taxon>
        <taxon>Rhabditida</taxon>
        <taxon>Rhabditina</taxon>
        <taxon>Diplogasteromorpha</taxon>
        <taxon>Diplogasteroidea</taxon>
        <taxon>Neodiplogasteridae</taxon>
        <taxon>Pristionchus</taxon>
    </lineage>
</organism>
<dbReference type="AlphaFoldDB" id="A0A2A6CX32"/>
<sequence length="508" mass="53089">MFYSQSKMVRNLILAAAIVAAAAAAGEYSLVLGGACGGGTAGAGIQTYSTVSSAYCPMSATYPTCVIASMVESACTISCGSNPRASIAYRNNSATWMYTDKIKCNGGAMTNGAGVTVYNLQRPTCAHKASCDECTTIAHQPNCPVGMTCNPANLVRSTAADGCSRLTCAEGTLKFYDGTGALLANNPQQLYCTTAKTWSNYSLDGSTAGGVVVAEPFTANCVLPNTCAQCADPTMATTLTQLPAPFQTGYTISPVNLTKASGACSMARCVTGYTLYGFSGTSTTVSGLEYTNKRTLLCDSTAKWTNGGFEYTPTNLVLACLQNQACGAYDECGAVDTRNIRCDNGQSKIVCEVTKQIRVYTITSSFHVEKMVFVKNKGWLSFSCEGHVRLWAVSEIVSIECIDPPTTAAPTTTTQAPATTGCPALGAITQADVDSGLGAGKTIVTATISATDAQCGAGQKLFVQIVGTTNIFLPYTVTCEAGKTEWAIFGPGWNTDYQAHLNVICVNN</sequence>
<dbReference type="Proteomes" id="UP000005239">
    <property type="component" value="Unassembled WGS sequence"/>
</dbReference>
<keyword evidence="2" id="KW-1185">Reference proteome</keyword>